<keyword evidence="3" id="KW-0238">DNA-binding</keyword>
<accession>A0A1V9FSM2</accession>
<keyword evidence="6" id="KW-1185">Reference proteome</keyword>
<gene>
    <name evidence="5" type="ORF">A3860_05860</name>
</gene>
<sequence length="193" mass="21934">MRYYLSDIAEVFTGHTLREKVQHDPDGECAVIQLKDLSFTPNVCIKNPPYKISLLRGIPKNQLLQKGDILILSKGSANKALLYEGQYAPSVAVSAFTIIRLHSGHLKPEFLTWYINSTGAQEYFSMHRAGTTTLNLSKKAIDELPVPVPPLEKQEIMMKLVTQYELYTNLVAEYERNVRMLVDHTLNNQLNDQ</sequence>
<dbReference type="InterPro" id="IPR044946">
    <property type="entry name" value="Restrct_endonuc_typeI_TRD_sf"/>
</dbReference>
<keyword evidence="2" id="KW-0680">Restriction system</keyword>
<evidence type="ECO:0000313" key="5">
    <source>
        <dbReference type="EMBL" id="OQP61236.1"/>
    </source>
</evidence>
<dbReference type="RefSeq" id="WP_081151740.1">
    <property type="nucleotide sequence ID" value="NZ_LVYD01000058.1"/>
</dbReference>
<dbReference type="AlphaFoldDB" id="A0A1V9FSM2"/>
<reference evidence="5 6" key="1">
    <citation type="submission" date="2016-03" db="EMBL/GenBank/DDBJ databases">
        <title>Niastella vici sp. nov., isolated from farmland soil.</title>
        <authorList>
            <person name="Chen L."/>
            <person name="Wang D."/>
            <person name="Yang S."/>
            <person name="Wang G."/>
        </authorList>
    </citation>
    <scope>NUCLEOTIDE SEQUENCE [LARGE SCALE GENOMIC DNA]</scope>
    <source>
        <strain evidence="5 6">DJ57</strain>
    </source>
</reference>
<protein>
    <recommendedName>
        <fullName evidence="4">Type I restriction modification DNA specificity domain-containing protein</fullName>
    </recommendedName>
</protein>
<dbReference type="PANTHER" id="PTHR30408">
    <property type="entry name" value="TYPE-1 RESTRICTION ENZYME ECOKI SPECIFICITY PROTEIN"/>
    <property type="match status" value="1"/>
</dbReference>
<feature type="domain" description="Type I restriction modification DNA specificity" evidence="4">
    <location>
        <begin position="5"/>
        <end position="166"/>
    </location>
</feature>
<dbReference type="EMBL" id="LVYD01000058">
    <property type="protein sequence ID" value="OQP61236.1"/>
    <property type="molecule type" value="Genomic_DNA"/>
</dbReference>
<comment type="caution">
    <text evidence="5">The sequence shown here is derived from an EMBL/GenBank/DDBJ whole genome shotgun (WGS) entry which is preliminary data.</text>
</comment>
<comment type="similarity">
    <text evidence="1">Belongs to the type-I restriction system S methylase family.</text>
</comment>
<evidence type="ECO:0000313" key="6">
    <source>
        <dbReference type="Proteomes" id="UP000192796"/>
    </source>
</evidence>
<dbReference type="PANTHER" id="PTHR30408:SF12">
    <property type="entry name" value="TYPE I RESTRICTION ENZYME MJAVIII SPECIFICITY SUBUNIT"/>
    <property type="match status" value="1"/>
</dbReference>
<dbReference type="OrthoDB" id="1002506at2"/>
<dbReference type="SUPFAM" id="SSF116734">
    <property type="entry name" value="DNA methylase specificity domain"/>
    <property type="match status" value="1"/>
</dbReference>
<dbReference type="STRING" id="1703345.A3860_05860"/>
<dbReference type="Proteomes" id="UP000192796">
    <property type="component" value="Unassembled WGS sequence"/>
</dbReference>
<evidence type="ECO:0000256" key="3">
    <source>
        <dbReference type="ARBA" id="ARBA00023125"/>
    </source>
</evidence>
<dbReference type="GO" id="GO:0003677">
    <property type="term" value="F:DNA binding"/>
    <property type="evidence" value="ECO:0007669"/>
    <property type="project" value="UniProtKB-KW"/>
</dbReference>
<name>A0A1V9FSM2_9BACT</name>
<dbReference type="GO" id="GO:0009307">
    <property type="term" value="P:DNA restriction-modification system"/>
    <property type="evidence" value="ECO:0007669"/>
    <property type="project" value="UniProtKB-KW"/>
</dbReference>
<evidence type="ECO:0000256" key="1">
    <source>
        <dbReference type="ARBA" id="ARBA00010923"/>
    </source>
</evidence>
<evidence type="ECO:0000256" key="2">
    <source>
        <dbReference type="ARBA" id="ARBA00022747"/>
    </source>
</evidence>
<dbReference type="InterPro" id="IPR052021">
    <property type="entry name" value="Type-I_RS_S_subunit"/>
</dbReference>
<dbReference type="InterPro" id="IPR000055">
    <property type="entry name" value="Restrct_endonuc_typeI_TRD"/>
</dbReference>
<dbReference type="Gene3D" id="3.90.220.20">
    <property type="entry name" value="DNA methylase specificity domains"/>
    <property type="match status" value="1"/>
</dbReference>
<dbReference type="Pfam" id="PF01420">
    <property type="entry name" value="Methylase_S"/>
    <property type="match status" value="1"/>
</dbReference>
<proteinExistence type="inferred from homology"/>
<evidence type="ECO:0000259" key="4">
    <source>
        <dbReference type="Pfam" id="PF01420"/>
    </source>
</evidence>
<organism evidence="5 6">
    <name type="scientific">Niastella vici</name>
    <dbReference type="NCBI Taxonomy" id="1703345"/>
    <lineage>
        <taxon>Bacteria</taxon>
        <taxon>Pseudomonadati</taxon>
        <taxon>Bacteroidota</taxon>
        <taxon>Chitinophagia</taxon>
        <taxon>Chitinophagales</taxon>
        <taxon>Chitinophagaceae</taxon>
        <taxon>Niastella</taxon>
    </lineage>
</organism>